<dbReference type="GO" id="GO:0003723">
    <property type="term" value="F:RNA binding"/>
    <property type="evidence" value="ECO:0007669"/>
    <property type="project" value="UniProtKB-KW"/>
</dbReference>
<dbReference type="Pfam" id="PF17406">
    <property type="entry name" value="Nrap_D5"/>
    <property type="match status" value="1"/>
</dbReference>
<feature type="domain" description="Nrap protein" evidence="10">
    <location>
        <begin position="992"/>
        <end position="1164"/>
    </location>
</feature>
<dbReference type="InterPro" id="IPR035367">
    <property type="entry name" value="Nrap_D2"/>
</dbReference>
<keyword evidence="4" id="KW-0539">Nucleus</keyword>
<dbReference type="Pfam" id="PF17404">
    <property type="entry name" value="Nrap_D3"/>
    <property type="match status" value="2"/>
</dbReference>
<sequence length="1335" mass="145571">MPSILQKRKRNGDAAAKQNNKLRKVSVEAETVPASISRGSEDELEEEEKEEDSDDDMNGASNSHSPSKTLPLSLSQIQSLKSTADLYRSNTFKLQIDALLPNIRPSSSTSSSLTTFLYTLHTFLTSLPDVQGFSPVEGKRRLEDGEALTETDIGTIPKLTTTKTKDKSKAKSRSTREKPGLIPVHVPYPLPHPTPTTQWTVGFKKPQPEGVVLTGSWATGTGVMAKGKCSYSVDIAVEMPDSLFQEKDYLNSRFLHKKAFYLACIASYAYTNDDPRLIKLVLEPVDSSKLSKSGIRIFLIPVVSPTSAFGVACLGSPSAGLGNGKLGKLIPTRGNLRVTASSSNSTTNQQEDGNSLTPLYNTALLRSFTPLPHLLATHEAVNSTSLPASGDEGTSSFRDALALLRVWAGQRGFVGRETCVRGFTHSQGPFWNALVFLVVFGAEPEPSAKGKGSTRRKPLGKGLSSYQLFRGVLDFLASHDWENDPIFVKVDAGRGGHLFPPSSYTSLGGGAIFVDSTSMINLLAGVPVGALKLLSADAQRTLDVLDRNANASALESPTTSNPFPEVFLKDQTDLQTRFDAVVCIDLSTLSPNTSLLHNFSHLRATLDHGSSTLSLLSSIESILTQGLGNRVKALVLCVPRARVHDVRTDVQARSANVIWIGMIYDPKHAFRQVDYGPVPTSNYTSSENPSHEGADGPSTSDAALASFLHLWGPKSSLRRFKDGRIQESVVWEVTSVDEKARIPEMVVGWLMQRWFGLPSASTPTTSFDKIVRLPEKVGRSYTGAAVGTKGALTAFDGVVKAIRELSSADALPLSVMNIHPISDMVRYTSVFSPVPVSSDAGLPLNATYLSPIQFIIEFEKSSRWPDDLGAVQKVKLAFLERIAKGLMQAEAGVTARVVVNPLAEDYAVQLEIITPEGWAFSGQIWVEREGTLLERIVDHGNTGLGMPHVNSQAKQSPTANASSNARLLDSYTRTYIHAPAHHRAIASLSHRFPAFAGTVRLAKRWFGAHWVLSSALGSEDGSTGGFVSEEAVELLCAWVFIVGGNTSSSGEGNEEDSDEENVRRASMSIPGSKERGFACLIRFLKEWNWEEEGGVYVPIASLETNSDSKRQKTRTTGSTGAGVWRISTPVDLEGVLWTRHGPDGVVARRVRALAEATWKHWSGMIYAEGSLGGDVLPMFTHPTDDYDVLIRLDPKVLMRYHQNVVMDEKQLASRRNNSKDSDQLRPGFDPARALYKDLQRIYQDTFRIFHDPFGGDQFGIVWDPSLKKPRPFRVLGGFSSMPMPSELLEANTITKKGKGKDKGKEMVVLNEQGILGEIERLGRGIILGIIVQTRA</sequence>
<dbReference type="InterPro" id="IPR035370">
    <property type="entry name" value="Nrap_D5"/>
</dbReference>
<dbReference type="GO" id="GO:0032040">
    <property type="term" value="C:small-subunit processome"/>
    <property type="evidence" value="ECO:0007669"/>
    <property type="project" value="TreeGrafter"/>
</dbReference>
<dbReference type="InterPro" id="IPR005554">
    <property type="entry name" value="NOL6/Upt22"/>
</dbReference>
<feature type="domain" description="Nrap protein" evidence="11">
    <location>
        <begin position="1184"/>
        <end position="1328"/>
    </location>
</feature>
<feature type="compositionally biased region" description="Acidic residues" evidence="5">
    <location>
        <begin position="42"/>
        <end position="57"/>
    </location>
</feature>
<evidence type="ECO:0000256" key="4">
    <source>
        <dbReference type="ARBA" id="ARBA00023242"/>
    </source>
</evidence>
<dbReference type="Pfam" id="PF17405">
    <property type="entry name" value="Nrap_D4"/>
    <property type="match status" value="1"/>
</dbReference>
<comment type="subcellular location">
    <subcellularLocation>
        <location evidence="1">Nucleus</location>
        <location evidence="1">Nucleolus</location>
    </subcellularLocation>
</comment>
<feature type="compositionally biased region" description="Basic residues" evidence="5">
    <location>
        <begin position="1"/>
        <end position="10"/>
    </location>
</feature>
<evidence type="ECO:0000256" key="5">
    <source>
        <dbReference type="SAM" id="MobiDB-lite"/>
    </source>
</evidence>
<dbReference type="InterPro" id="IPR035368">
    <property type="entry name" value="Nrap_D3"/>
</dbReference>
<dbReference type="GO" id="GO:0006409">
    <property type="term" value="P:tRNA export from nucleus"/>
    <property type="evidence" value="ECO:0007669"/>
    <property type="project" value="TreeGrafter"/>
</dbReference>
<dbReference type="InterPro" id="IPR035369">
    <property type="entry name" value="Nrap_D4"/>
</dbReference>
<reference evidence="12" key="1">
    <citation type="journal article" date="2019" name="Environ. Microbiol.">
        <title>Fungal ecological strategies reflected in gene transcription - a case study of two litter decomposers.</title>
        <authorList>
            <person name="Barbi F."/>
            <person name="Kohler A."/>
            <person name="Barry K."/>
            <person name="Baskaran P."/>
            <person name="Daum C."/>
            <person name="Fauchery L."/>
            <person name="Ihrmark K."/>
            <person name="Kuo A."/>
            <person name="LaButti K."/>
            <person name="Lipzen A."/>
            <person name="Morin E."/>
            <person name="Grigoriev I.V."/>
            <person name="Henrissat B."/>
            <person name="Lindahl B."/>
            <person name="Martin F."/>
        </authorList>
    </citation>
    <scope>NUCLEOTIDE SEQUENCE</scope>
    <source>
        <strain evidence="12">JB14</strain>
    </source>
</reference>
<dbReference type="InterPro" id="IPR035371">
    <property type="entry name" value="Nrap_D6"/>
</dbReference>
<dbReference type="Pfam" id="PF17403">
    <property type="entry name" value="Nrap_D2"/>
    <property type="match status" value="1"/>
</dbReference>
<dbReference type="OrthoDB" id="10251401at2759"/>
<evidence type="ECO:0000256" key="3">
    <source>
        <dbReference type="ARBA" id="ARBA00022884"/>
    </source>
</evidence>
<dbReference type="Pfam" id="PF03813">
    <property type="entry name" value="Nrap"/>
    <property type="match status" value="1"/>
</dbReference>
<dbReference type="PANTHER" id="PTHR17972">
    <property type="entry name" value="NUCLEOLAR RNA-ASSOCIATED PROTEIN"/>
    <property type="match status" value="1"/>
</dbReference>
<feature type="compositionally biased region" description="Basic and acidic residues" evidence="5">
    <location>
        <begin position="163"/>
        <end position="179"/>
    </location>
</feature>
<gene>
    <name evidence="12" type="ORF">BT96DRAFT_921606</name>
</gene>
<feature type="domain" description="Nrap protein" evidence="6">
    <location>
        <begin position="233"/>
        <end position="381"/>
    </location>
</feature>
<evidence type="ECO:0000259" key="11">
    <source>
        <dbReference type="Pfam" id="PF17407"/>
    </source>
</evidence>
<evidence type="ECO:0000256" key="1">
    <source>
        <dbReference type="ARBA" id="ARBA00004604"/>
    </source>
</evidence>
<feature type="region of interest" description="Disordered" evidence="5">
    <location>
        <begin position="1"/>
        <end position="71"/>
    </location>
</feature>
<feature type="domain" description="Nrap protein" evidence="8">
    <location>
        <begin position="575"/>
        <end position="679"/>
    </location>
</feature>
<dbReference type="Proteomes" id="UP000799118">
    <property type="component" value="Unassembled WGS sequence"/>
</dbReference>
<keyword evidence="3" id="KW-0694">RNA-binding</keyword>
<organism evidence="12 13">
    <name type="scientific">Gymnopus androsaceus JB14</name>
    <dbReference type="NCBI Taxonomy" id="1447944"/>
    <lineage>
        <taxon>Eukaryota</taxon>
        <taxon>Fungi</taxon>
        <taxon>Dikarya</taxon>
        <taxon>Basidiomycota</taxon>
        <taxon>Agaricomycotina</taxon>
        <taxon>Agaricomycetes</taxon>
        <taxon>Agaricomycetidae</taxon>
        <taxon>Agaricales</taxon>
        <taxon>Marasmiineae</taxon>
        <taxon>Omphalotaceae</taxon>
        <taxon>Gymnopus</taxon>
    </lineage>
</organism>
<keyword evidence="13" id="KW-1185">Reference proteome</keyword>
<evidence type="ECO:0000259" key="8">
    <source>
        <dbReference type="Pfam" id="PF17404"/>
    </source>
</evidence>
<dbReference type="Pfam" id="PF17407">
    <property type="entry name" value="Nrap_D6"/>
    <property type="match status" value="1"/>
</dbReference>
<dbReference type="PANTHER" id="PTHR17972:SF0">
    <property type="entry name" value="NUCLEOLAR PROTEIN 6"/>
    <property type="match status" value="1"/>
</dbReference>
<dbReference type="GO" id="GO:0032545">
    <property type="term" value="C:CURI complex"/>
    <property type="evidence" value="ECO:0007669"/>
    <property type="project" value="TreeGrafter"/>
</dbReference>
<feature type="region of interest" description="Disordered" evidence="5">
    <location>
        <begin position="141"/>
        <end position="187"/>
    </location>
</feature>
<feature type="domain" description="Nrap protein" evidence="7">
    <location>
        <begin position="396"/>
        <end position="548"/>
    </location>
</feature>
<evidence type="ECO:0000313" key="13">
    <source>
        <dbReference type="Proteomes" id="UP000799118"/>
    </source>
</evidence>
<name>A0A6A4HJL0_9AGAR</name>
<dbReference type="InterPro" id="IPR035082">
    <property type="entry name" value="Nrap_D1"/>
</dbReference>
<comment type="similarity">
    <text evidence="2">Belongs to the NRAP family.</text>
</comment>
<feature type="compositionally biased region" description="Polar residues" evidence="5">
    <location>
        <begin position="59"/>
        <end position="71"/>
    </location>
</feature>
<evidence type="ECO:0000259" key="10">
    <source>
        <dbReference type="Pfam" id="PF17406"/>
    </source>
</evidence>
<feature type="domain" description="Nrap protein" evidence="8">
    <location>
        <begin position="694"/>
        <end position="755"/>
    </location>
</feature>
<dbReference type="EMBL" id="ML769499">
    <property type="protein sequence ID" value="KAE9397307.1"/>
    <property type="molecule type" value="Genomic_DNA"/>
</dbReference>
<evidence type="ECO:0000259" key="9">
    <source>
        <dbReference type="Pfam" id="PF17405"/>
    </source>
</evidence>
<evidence type="ECO:0000259" key="6">
    <source>
        <dbReference type="Pfam" id="PF03813"/>
    </source>
</evidence>
<evidence type="ECO:0000256" key="2">
    <source>
        <dbReference type="ARBA" id="ARBA00006674"/>
    </source>
</evidence>
<protein>
    <submittedName>
        <fullName evidence="12">Nrap protein</fullName>
    </submittedName>
</protein>
<evidence type="ECO:0000313" key="12">
    <source>
        <dbReference type="EMBL" id="KAE9397307.1"/>
    </source>
</evidence>
<dbReference type="GO" id="GO:0006364">
    <property type="term" value="P:rRNA processing"/>
    <property type="evidence" value="ECO:0007669"/>
    <property type="project" value="TreeGrafter"/>
</dbReference>
<dbReference type="Gene3D" id="1.10.1410.10">
    <property type="match status" value="2"/>
</dbReference>
<proteinExistence type="inferred from homology"/>
<dbReference type="Gene3D" id="3.30.70.3030">
    <property type="match status" value="1"/>
</dbReference>
<dbReference type="GO" id="GO:0034456">
    <property type="term" value="C:UTP-C complex"/>
    <property type="evidence" value="ECO:0007669"/>
    <property type="project" value="TreeGrafter"/>
</dbReference>
<evidence type="ECO:0000259" key="7">
    <source>
        <dbReference type="Pfam" id="PF17403"/>
    </source>
</evidence>
<accession>A0A6A4HJL0</accession>
<feature type="domain" description="Nrap protein" evidence="9">
    <location>
        <begin position="779"/>
        <end position="990"/>
    </location>
</feature>